<dbReference type="OrthoDB" id="411823at2759"/>
<gene>
    <name evidence="2" type="ORF">GWK47_015780</name>
</gene>
<proteinExistence type="predicted"/>
<feature type="region of interest" description="Disordered" evidence="1">
    <location>
        <begin position="128"/>
        <end position="201"/>
    </location>
</feature>
<organism evidence="2 3">
    <name type="scientific">Chionoecetes opilio</name>
    <name type="common">Atlantic snow crab</name>
    <name type="synonym">Cancer opilio</name>
    <dbReference type="NCBI Taxonomy" id="41210"/>
    <lineage>
        <taxon>Eukaryota</taxon>
        <taxon>Metazoa</taxon>
        <taxon>Ecdysozoa</taxon>
        <taxon>Arthropoda</taxon>
        <taxon>Crustacea</taxon>
        <taxon>Multicrustacea</taxon>
        <taxon>Malacostraca</taxon>
        <taxon>Eumalacostraca</taxon>
        <taxon>Eucarida</taxon>
        <taxon>Decapoda</taxon>
        <taxon>Pleocyemata</taxon>
        <taxon>Brachyura</taxon>
        <taxon>Eubrachyura</taxon>
        <taxon>Majoidea</taxon>
        <taxon>Majidae</taxon>
        <taxon>Chionoecetes</taxon>
    </lineage>
</organism>
<protein>
    <submittedName>
        <fullName evidence="2">Uncharacterized protein</fullName>
    </submittedName>
</protein>
<accession>A0A8J5CKH9</accession>
<evidence type="ECO:0000313" key="2">
    <source>
        <dbReference type="EMBL" id="KAG0713629.1"/>
    </source>
</evidence>
<reference evidence="2" key="1">
    <citation type="submission" date="2020-07" db="EMBL/GenBank/DDBJ databases">
        <title>The High-quality genome of the commercially important snow crab, Chionoecetes opilio.</title>
        <authorList>
            <person name="Jeong J.-H."/>
            <person name="Ryu S."/>
        </authorList>
    </citation>
    <scope>NUCLEOTIDE SEQUENCE</scope>
    <source>
        <strain evidence="2">MADBK_172401_WGS</strain>
        <tissue evidence="2">Digestive gland</tissue>
    </source>
</reference>
<evidence type="ECO:0000256" key="1">
    <source>
        <dbReference type="SAM" id="MobiDB-lite"/>
    </source>
</evidence>
<dbReference type="AlphaFoldDB" id="A0A8J5CKH9"/>
<evidence type="ECO:0000313" key="3">
    <source>
        <dbReference type="Proteomes" id="UP000770661"/>
    </source>
</evidence>
<name>A0A8J5CKH9_CHIOP</name>
<comment type="caution">
    <text evidence="2">The sequence shown here is derived from an EMBL/GenBank/DDBJ whole genome shotgun (WGS) entry which is preliminary data.</text>
</comment>
<keyword evidence="3" id="KW-1185">Reference proteome</keyword>
<dbReference type="EMBL" id="JACEEZ010021273">
    <property type="protein sequence ID" value="KAG0713629.1"/>
    <property type="molecule type" value="Genomic_DNA"/>
</dbReference>
<dbReference type="Proteomes" id="UP000770661">
    <property type="component" value="Unassembled WGS sequence"/>
</dbReference>
<sequence>MHTVFCGGEQAVKRWNMVCFDECGPTLGGVTSKTPKNAVAGYNSQTPHAQYLSLHDPRGNMAMFCGRGRPSSGKLASLGRMSWLLDKRGVWEVLYKAQVRSSMGRLLGWVARPTSPGSLDKVKGRAVRLSGTAVPGRETTTSQPSAPPRRSGPHRDVQGASGSGCLTCTHSGSPYGGPPVLPKGARCSSPRRATTPPAAVLGTSSVSSSAFYVGWWNALLASQPRHGGTTGASSRNL</sequence>